<evidence type="ECO:0000313" key="2">
    <source>
        <dbReference type="Proteomes" id="UP000032946"/>
    </source>
</evidence>
<dbReference type="AlphaFoldDB" id="A0A9P1KFB1"/>
<keyword evidence="2" id="KW-1185">Reference proteome</keyword>
<protein>
    <submittedName>
        <fullName evidence="1">Uncharacterized protein</fullName>
    </submittedName>
</protein>
<gene>
    <name evidence="1" type="ORF">ARTHRO_11996</name>
</gene>
<name>A0A9P1KFB1_9CYAN</name>
<reference evidence="1 2" key="1">
    <citation type="submission" date="2014-02" db="EMBL/GenBank/DDBJ databases">
        <authorList>
            <person name="Genoscope - CEA"/>
        </authorList>
    </citation>
    <scope>NUCLEOTIDE SEQUENCE [LARGE SCALE GENOMIC DNA]</scope>
    <source>
        <strain evidence="1 2">PCC 8005</strain>
    </source>
</reference>
<accession>A0A9P1KFB1</accession>
<dbReference type="EMBL" id="FO818640">
    <property type="protein sequence ID" value="CDM94322.1"/>
    <property type="molecule type" value="Genomic_DNA"/>
</dbReference>
<evidence type="ECO:0000313" key="1">
    <source>
        <dbReference type="EMBL" id="CDM94322.1"/>
    </source>
</evidence>
<proteinExistence type="predicted"/>
<dbReference type="Proteomes" id="UP000032946">
    <property type="component" value="Chromosome"/>
</dbReference>
<organism evidence="1 2">
    <name type="scientific">Limnospira indica PCC 8005</name>
    <dbReference type="NCBI Taxonomy" id="376219"/>
    <lineage>
        <taxon>Bacteria</taxon>
        <taxon>Bacillati</taxon>
        <taxon>Cyanobacteriota</taxon>
        <taxon>Cyanophyceae</taxon>
        <taxon>Oscillatoriophycideae</taxon>
        <taxon>Oscillatoriales</taxon>
        <taxon>Sirenicapillariaceae</taxon>
        <taxon>Limnospira</taxon>
    </lineage>
</organism>
<sequence length="52" mass="6066">MPDIYGGVIRHINHSFGINNYCVFQRLNNVELPIYMGRDWGLILIKYQKAIA</sequence>